<reference evidence="2 3" key="1">
    <citation type="submission" date="2018-01" db="EMBL/GenBank/DDBJ databases">
        <title>Draft genome Sequence of streptomyces globosus LZH-48.</title>
        <authorList>
            <person name="Ran K."/>
            <person name="Li Z."/>
            <person name="Wei S."/>
            <person name="Dong R."/>
        </authorList>
    </citation>
    <scope>NUCLEOTIDE SEQUENCE [LARGE SCALE GENOMIC DNA]</scope>
    <source>
        <strain evidence="2 3">LZH-48</strain>
    </source>
</reference>
<dbReference type="PANTHER" id="PTHR37314">
    <property type="entry name" value="SLR0142 PROTEIN"/>
    <property type="match status" value="1"/>
</dbReference>
<keyword evidence="1" id="KW-0472">Membrane</keyword>
<accession>A0A344U079</accession>
<dbReference type="EMBL" id="CP030862">
    <property type="protein sequence ID" value="AXE24300.1"/>
    <property type="molecule type" value="Genomic_DNA"/>
</dbReference>
<dbReference type="Proteomes" id="UP000252004">
    <property type="component" value="Chromosome"/>
</dbReference>
<dbReference type="RefSeq" id="WP_114055483.1">
    <property type="nucleotide sequence ID" value="NZ_CP030862.1"/>
</dbReference>
<dbReference type="OrthoDB" id="4272751at2"/>
<feature type="transmembrane region" description="Helical" evidence="1">
    <location>
        <begin position="91"/>
        <end position="111"/>
    </location>
</feature>
<dbReference type="PANTHER" id="PTHR37314:SF4">
    <property type="entry name" value="UPF0700 TRANSMEMBRANE PROTEIN YOAK"/>
    <property type="match status" value="1"/>
</dbReference>
<proteinExistence type="predicted"/>
<feature type="transmembrane region" description="Helical" evidence="1">
    <location>
        <begin position="193"/>
        <end position="211"/>
    </location>
</feature>
<feature type="transmembrane region" description="Helical" evidence="1">
    <location>
        <begin position="47"/>
        <end position="79"/>
    </location>
</feature>
<gene>
    <name evidence="2" type="ORF">C0216_13290</name>
</gene>
<feature type="transmembrane region" description="Helical" evidence="1">
    <location>
        <begin position="12"/>
        <end position="35"/>
    </location>
</feature>
<name>A0A344U079_9ACTN</name>
<sequence>MDGDGRPTAAAVPPLLLLGLTFVSGLVDAAVFLGLEHVFVANMTGNTAFLAFALAGADGLSAGASLLALGGFAGGAVAGGALRRGRPARRVFGPLVSVQALLAAAALAVWAAGGPQAVPVVLLGLAMGVQNAVVHRAAVPDLPTTVVTRALAGLAADPWGRGSLRRLGSVAVLFGGALAGAAATLRWGPGPALAAAVAVLVCVAAAGFPAARQAGAGRARP</sequence>
<keyword evidence="3" id="KW-1185">Reference proteome</keyword>
<evidence type="ECO:0000313" key="3">
    <source>
        <dbReference type="Proteomes" id="UP000252004"/>
    </source>
</evidence>
<dbReference type="InterPro" id="IPR010699">
    <property type="entry name" value="DUF1275"/>
</dbReference>
<dbReference type="KEGG" id="sgz:C0216_13290"/>
<dbReference type="AlphaFoldDB" id="A0A344U079"/>
<feature type="transmembrane region" description="Helical" evidence="1">
    <location>
        <begin position="167"/>
        <end position="187"/>
    </location>
</feature>
<feature type="transmembrane region" description="Helical" evidence="1">
    <location>
        <begin position="117"/>
        <end position="134"/>
    </location>
</feature>
<dbReference type="Pfam" id="PF06912">
    <property type="entry name" value="DUF1275"/>
    <property type="match status" value="1"/>
</dbReference>
<evidence type="ECO:0000256" key="1">
    <source>
        <dbReference type="SAM" id="Phobius"/>
    </source>
</evidence>
<evidence type="ECO:0000313" key="2">
    <source>
        <dbReference type="EMBL" id="AXE24300.1"/>
    </source>
</evidence>
<keyword evidence="1" id="KW-0812">Transmembrane</keyword>
<protein>
    <submittedName>
        <fullName evidence="2">DUF1275 domain-containing protein</fullName>
    </submittedName>
</protein>
<organism evidence="2 3">
    <name type="scientific">Streptomyces globosus</name>
    <dbReference type="NCBI Taxonomy" id="68209"/>
    <lineage>
        <taxon>Bacteria</taxon>
        <taxon>Bacillati</taxon>
        <taxon>Actinomycetota</taxon>
        <taxon>Actinomycetes</taxon>
        <taxon>Kitasatosporales</taxon>
        <taxon>Streptomycetaceae</taxon>
        <taxon>Streptomyces</taxon>
    </lineage>
</organism>
<keyword evidence="1" id="KW-1133">Transmembrane helix</keyword>